<keyword evidence="1 4" id="KW-0663">Pyridoxal phosphate</keyword>
<proteinExistence type="inferred from homology"/>
<organism evidence="6 7">
    <name type="scientific">Clostridium tetanomorphum</name>
    <dbReference type="NCBI Taxonomy" id="1553"/>
    <lineage>
        <taxon>Bacteria</taxon>
        <taxon>Bacillati</taxon>
        <taxon>Bacillota</taxon>
        <taxon>Clostridia</taxon>
        <taxon>Eubacteriales</taxon>
        <taxon>Clostridiaceae</taxon>
        <taxon>Clostridium</taxon>
    </lineage>
</organism>
<dbReference type="Proteomes" id="UP000563151">
    <property type="component" value="Unassembled WGS sequence"/>
</dbReference>
<name>A0A923E8K4_CLOTT</name>
<evidence type="ECO:0000256" key="1">
    <source>
        <dbReference type="ARBA" id="ARBA00022898"/>
    </source>
</evidence>
<evidence type="ECO:0000313" key="6">
    <source>
        <dbReference type="EMBL" id="MBC2396419.1"/>
    </source>
</evidence>
<dbReference type="PANTHER" id="PTHR30244:SF36">
    <property type="entry name" value="3-OXO-GLUCOSE-6-PHOSPHATE:GLUTAMATE AMINOTRANSFERASE"/>
    <property type="match status" value="1"/>
</dbReference>
<comment type="similarity">
    <text evidence="2 5">Belongs to the DegT/DnrJ/EryC1 family.</text>
</comment>
<sequence length="365" mass="41716">MNIPFANFESMHKEIEDEVQKKFMQIYHKNDFVLGEEVDNFENEFKTFCNTKYCASCGNGLDALVLALKANDIGDGDEVIVPINTFIATALAISYVGAKPVFVDVNTKNFNIDTSLVENHITNKTKAIIPVHLYGTPADMDEIIKISKQYSIKVIEDCAQAHGAIYNGKHVGSFADAAAFSFYPGKNLGALGDAGAVVTNKKHIYEKIIALRNYGSIKKYHHYYKGVNSRLDEIQAAVLRIKLKYLIKWNNERTRVARKYINEIKNPFITVPNIFENMKQVWHLFVIRSKSRDNLKQHLHDIGIDTQIHYPIPIHLQECYKDLNYKNGDFKIGELLAKEVLSIPIWYGMKEEEIDYIINALNIYE</sequence>
<evidence type="ECO:0000256" key="2">
    <source>
        <dbReference type="ARBA" id="ARBA00037999"/>
    </source>
</evidence>
<dbReference type="Gene3D" id="3.40.640.10">
    <property type="entry name" value="Type I PLP-dependent aspartate aminotransferase-like (Major domain)"/>
    <property type="match status" value="1"/>
</dbReference>
<evidence type="ECO:0000256" key="5">
    <source>
        <dbReference type="RuleBase" id="RU004508"/>
    </source>
</evidence>
<dbReference type="InterPro" id="IPR015422">
    <property type="entry name" value="PyrdxlP-dep_Trfase_small"/>
</dbReference>
<evidence type="ECO:0000256" key="4">
    <source>
        <dbReference type="PIRSR" id="PIRSR000390-2"/>
    </source>
</evidence>
<dbReference type="GO" id="GO:0008483">
    <property type="term" value="F:transaminase activity"/>
    <property type="evidence" value="ECO:0007669"/>
    <property type="project" value="UniProtKB-KW"/>
</dbReference>
<dbReference type="PANTHER" id="PTHR30244">
    <property type="entry name" value="TRANSAMINASE"/>
    <property type="match status" value="1"/>
</dbReference>
<dbReference type="SUPFAM" id="SSF53383">
    <property type="entry name" value="PLP-dependent transferases"/>
    <property type="match status" value="1"/>
</dbReference>
<feature type="modified residue" description="N6-(pyridoxal phosphate)lysine" evidence="4">
    <location>
        <position position="186"/>
    </location>
</feature>
<dbReference type="GO" id="GO:0030170">
    <property type="term" value="F:pyridoxal phosphate binding"/>
    <property type="evidence" value="ECO:0007669"/>
    <property type="project" value="TreeGrafter"/>
</dbReference>
<protein>
    <submittedName>
        <fullName evidence="6">DegT/DnrJ/EryC1/StrS family aminotransferase</fullName>
    </submittedName>
</protein>
<dbReference type="AlphaFoldDB" id="A0A923E8K4"/>
<keyword evidence="6" id="KW-0808">Transferase</keyword>
<dbReference type="CDD" id="cd00616">
    <property type="entry name" value="AHBA_syn"/>
    <property type="match status" value="1"/>
</dbReference>
<dbReference type="FunFam" id="3.40.640.10:FF:000089">
    <property type="entry name" value="Aminotransferase, DegT/DnrJ/EryC1/StrS family"/>
    <property type="match status" value="1"/>
</dbReference>
<dbReference type="InterPro" id="IPR015424">
    <property type="entry name" value="PyrdxlP-dep_Trfase"/>
</dbReference>
<dbReference type="EMBL" id="JAAZWO010000001">
    <property type="protein sequence ID" value="MBC2396419.1"/>
    <property type="molecule type" value="Genomic_DNA"/>
</dbReference>
<dbReference type="InterPro" id="IPR015421">
    <property type="entry name" value="PyrdxlP-dep_Trfase_major"/>
</dbReference>
<comment type="caution">
    <text evidence="6">The sequence shown here is derived from an EMBL/GenBank/DDBJ whole genome shotgun (WGS) entry which is preliminary data.</text>
</comment>
<dbReference type="PIRSF" id="PIRSF000390">
    <property type="entry name" value="PLP_StrS"/>
    <property type="match status" value="1"/>
</dbReference>
<keyword evidence="6" id="KW-0032">Aminotransferase</keyword>
<evidence type="ECO:0000313" key="7">
    <source>
        <dbReference type="Proteomes" id="UP000563151"/>
    </source>
</evidence>
<reference evidence="6 7" key="1">
    <citation type="submission" date="2020-04" db="EMBL/GenBank/DDBJ databases">
        <title>Genomic insights into acetone-butanol-ethanol (ABE) fermentation by sequencing solventogenic clostridia strains.</title>
        <authorList>
            <person name="Brown S."/>
        </authorList>
    </citation>
    <scope>NUCLEOTIDE SEQUENCE [LARGE SCALE GENOMIC DNA]</scope>
    <source>
        <strain evidence="6 7">DJ011</strain>
    </source>
</reference>
<evidence type="ECO:0000256" key="3">
    <source>
        <dbReference type="PIRSR" id="PIRSR000390-1"/>
    </source>
</evidence>
<gene>
    <name evidence="6" type="ORF">HGG79_01320</name>
</gene>
<dbReference type="Pfam" id="PF01041">
    <property type="entry name" value="DegT_DnrJ_EryC1"/>
    <property type="match status" value="1"/>
</dbReference>
<dbReference type="InterPro" id="IPR000653">
    <property type="entry name" value="DegT/StrS_aminotransferase"/>
</dbReference>
<dbReference type="RefSeq" id="WP_035148727.1">
    <property type="nucleotide sequence ID" value="NZ_JAAZWO010000001.1"/>
</dbReference>
<accession>A0A923E8K4</accession>
<keyword evidence="7" id="KW-1185">Reference proteome</keyword>
<feature type="active site" description="Proton acceptor" evidence="3">
    <location>
        <position position="186"/>
    </location>
</feature>
<dbReference type="GO" id="GO:0000271">
    <property type="term" value="P:polysaccharide biosynthetic process"/>
    <property type="evidence" value="ECO:0007669"/>
    <property type="project" value="TreeGrafter"/>
</dbReference>
<dbReference type="Gene3D" id="3.90.1150.10">
    <property type="entry name" value="Aspartate Aminotransferase, domain 1"/>
    <property type="match status" value="1"/>
</dbReference>